<comment type="caution">
    <text evidence="1">The sequence shown here is derived from an EMBL/GenBank/DDBJ whole genome shotgun (WGS) entry which is preliminary data.</text>
</comment>
<sequence length="161" mass="17905">MDFPEFYKELDAEFWGSSAKLMELQLIKLKLRLGKNPSRSFRPVKSAGFVTFNVSEDTLNRFKVRGFGSLLEAGTKADTKHDTGQLAIRFFFSVTLIDSSSSKSSSTMGDVLEGRGVLSDVTLSDSSTFLMEPRDPYESSSKHLVAETNSFADCRHELVSN</sequence>
<evidence type="ECO:0000313" key="2">
    <source>
        <dbReference type="Proteomes" id="UP001151760"/>
    </source>
</evidence>
<dbReference type="Proteomes" id="UP001151760">
    <property type="component" value="Unassembled WGS sequence"/>
</dbReference>
<evidence type="ECO:0000313" key="1">
    <source>
        <dbReference type="EMBL" id="GJS70057.1"/>
    </source>
</evidence>
<accession>A0ABQ4XYM5</accession>
<dbReference type="EMBL" id="BQNB010009906">
    <property type="protein sequence ID" value="GJS70057.1"/>
    <property type="molecule type" value="Genomic_DNA"/>
</dbReference>
<keyword evidence="2" id="KW-1185">Reference proteome</keyword>
<proteinExistence type="predicted"/>
<organism evidence="1 2">
    <name type="scientific">Tanacetum coccineum</name>
    <dbReference type="NCBI Taxonomy" id="301880"/>
    <lineage>
        <taxon>Eukaryota</taxon>
        <taxon>Viridiplantae</taxon>
        <taxon>Streptophyta</taxon>
        <taxon>Embryophyta</taxon>
        <taxon>Tracheophyta</taxon>
        <taxon>Spermatophyta</taxon>
        <taxon>Magnoliopsida</taxon>
        <taxon>eudicotyledons</taxon>
        <taxon>Gunneridae</taxon>
        <taxon>Pentapetalae</taxon>
        <taxon>asterids</taxon>
        <taxon>campanulids</taxon>
        <taxon>Asterales</taxon>
        <taxon>Asteraceae</taxon>
        <taxon>Asteroideae</taxon>
        <taxon>Anthemideae</taxon>
        <taxon>Anthemidinae</taxon>
        <taxon>Tanacetum</taxon>
    </lineage>
</organism>
<gene>
    <name evidence="1" type="ORF">Tco_0702898</name>
</gene>
<protein>
    <submittedName>
        <fullName evidence="1">Uncharacterized protein</fullName>
    </submittedName>
</protein>
<reference evidence="1" key="1">
    <citation type="journal article" date="2022" name="Int. J. Mol. Sci.">
        <title>Draft Genome of Tanacetum Coccineum: Genomic Comparison of Closely Related Tanacetum-Family Plants.</title>
        <authorList>
            <person name="Yamashiro T."/>
            <person name="Shiraishi A."/>
            <person name="Nakayama K."/>
            <person name="Satake H."/>
        </authorList>
    </citation>
    <scope>NUCLEOTIDE SEQUENCE</scope>
</reference>
<name>A0ABQ4XYM5_9ASTR</name>
<reference evidence="1" key="2">
    <citation type="submission" date="2022-01" db="EMBL/GenBank/DDBJ databases">
        <authorList>
            <person name="Yamashiro T."/>
            <person name="Shiraishi A."/>
            <person name="Satake H."/>
            <person name="Nakayama K."/>
        </authorList>
    </citation>
    <scope>NUCLEOTIDE SEQUENCE</scope>
</reference>